<dbReference type="InterPro" id="IPR020781">
    <property type="entry name" value="ATPase_OSCP/d_CS"/>
</dbReference>
<reference evidence="10 11" key="1">
    <citation type="submission" date="2019-09" db="EMBL/GenBank/DDBJ databases">
        <title>Genome sequence of Rhodovastum atsumiense, a diverse member of the Acetobacteraceae family of non-sulfur purple photosynthetic bacteria.</title>
        <authorList>
            <person name="Meyer T."/>
            <person name="Kyndt J."/>
        </authorList>
    </citation>
    <scope>NUCLEOTIDE SEQUENCE [LARGE SCALE GENOMIC DNA]</scope>
    <source>
        <strain evidence="10 11">DSM 21279</strain>
    </source>
</reference>
<gene>
    <name evidence="8" type="primary">atpH</name>
    <name evidence="10" type="ORF">F1189_19225</name>
</gene>
<evidence type="ECO:0000313" key="11">
    <source>
        <dbReference type="Proteomes" id="UP000325255"/>
    </source>
</evidence>
<comment type="function">
    <text evidence="8">F(1)F(0) ATP synthase produces ATP from ADP in the presence of a proton or sodium gradient. F-type ATPases consist of two structural domains, F(1) containing the extramembraneous catalytic core and F(0) containing the membrane proton channel, linked together by a central stalk and a peripheral stalk. During catalysis, ATP synthesis in the catalytic domain of F(1) is coupled via a rotary mechanism of the central stalk subunits to proton translocation.</text>
</comment>
<evidence type="ECO:0000256" key="4">
    <source>
        <dbReference type="ARBA" id="ARBA00023065"/>
    </source>
</evidence>
<dbReference type="OrthoDB" id="9796185at2"/>
<evidence type="ECO:0000256" key="7">
    <source>
        <dbReference type="ARBA" id="ARBA00023310"/>
    </source>
</evidence>
<accession>A0A5M6ISR3</accession>
<keyword evidence="11" id="KW-1185">Reference proteome</keyword>
<keyword evidence="4 8" id="KW-0406">Ion transport</keyword>
<dbReference type="PRINTS" id="PR00125">
    <property type="entry name" value="ATPASEDELTA"/>
</dbReference>
<dbReference type="HAMAP" id="MF_01416">
    <property type="entry name" value="ATP_synth_delta_bact"/>
    <property type="match status" value="1"/>
</dbReference>
<dbReference type="InterPro" id="IPR026015">
    <property type="entry name" value="ATP_synth_OSCP/delta_N_sf"/>
</dbReference>
<comment type="subcellular location">
    <subcellularLocation>
        <location evidence="8">Cell membrane</location>
        <topology evidence="8">Peripheral membrane protein</topology>
    </subcellularLocation>
    <subcellularLocation>
        <location evidence="1">Membrane</location>
    </subcellularLocation>
</comment>
<dbReference type="PANTHER" id="PTHR11910">
    <property type="entry name" value="ATP SYNTHASE DELTA CHAIN"/>
    <property type="match status" value="1"/>
</dbReference>
<evidence type="ECO:0000313" key="10">
    <source>
        <dbReference type="EMBL" id="KAA5610485.1"/>
    </source>
</evidence>
<dbReference type="AlphaFoldDB" id="A0A5M6ISR3"/>
<dbReference type="Pfam" id="PF00213">
    <property type="entry name" value="OSCP"/>
    <property type="match status" value="1"/>
</dbReference>
<dbReference type="PROSITE" id="PS00389">
    <property type="entry name" value="ATPASE_DELTA"/>
    <property type="match status" value="1"/>
</dbReference>
<dbReference type="GO" id="GO:0045259">
    <property type="term" value="C:proton-transporting ATP synthase complex"/>
    <property type="evidence" value="ECO:0007669"/>
    <property type="project" value="UniProtKB-KW"/>
</dbReference>
<comment type="function">
    <text evidence="8">This protein is part of the stalk that links CF(0) to CF(1). It either transmits conformational changes from CF(0) to CF(1) or is implicated in proton conduction.</text>
</comment>
<dbReference type="SUPFAM" id="SSF47928">
    <property type="entry name" value="N-terminal domain of the delta subunit of the F1F0-ATP synthase"/>
    <property type="match status" value="1"/>
</dbReference>
<name>A0A5M6ISR3_9PROT</name>
<comment type="similarity">
    <text evidence="8">Belongs to the ATPase delta chain family.</text>
</comment>
<evidence type="ECO:0000256" key="6">
    <source>
        <dbReference type="ARBA" id="ARBA00023196"/>
    </source>
</evidence>
<keyword evidence="3 8" id="KW-0375">Hydrogen ion transport</keyword>
<evidence type="ECO:0000256" key="9">
    <source>
        <dbReference type="SAM" id="MobiDB-lite"/>
    </source>
</evidence>
<evidence type="ECO:0000256" key="1">
    <source>
        <dbReference type="ARBA" id="ARBA00004370"/>
    </source>
</evidence>
<dbReference type="NCBIfam" id="NF004406">
    <property type="entry name" value="PRK05758.3-2"/>
    <property type="match status" value="1"/>
</dbReference>
<keyword evidence="8" id="KW-1003">Cell membrane</keyword>
<feature type="compositionally biased region" description="Polar residues" evidence="9">
    <location>
        <begin position="36"/>
        <end position="48"/>
    </location>
</feature>
<proteinExistence type="inferred from homology"/>
<evidence type="ECO:0000256" key="3">
    <source>
        <dbReference type="ARBA" id="ARBA00022781"/>
    </source>
</evidence>
<comment type="caution">
    <text evidence="10">The sequence shown here is derived from an EMBL/GenBank/DDBJ whole genome shotgun (WGS) entry which is preliminary data.</text>
</comment>
<dbReference type="NCBIfam" id="TIGR01145">
    <property type="entry name" value="ATP_synt_delta"/>
    <property type="match status" value="1"/>
</dbReference>
<dbReference type="EMBL" id="VWPK01000032">
    <property type="protein sequence ID" value="KAA5610485.1"/>
    <property type="molecule type" value="Genomic_DNA"/>
</dbReference>
<evidence type="ECO:0000256" key="2">
    <source>
        <dbReference type="ARBA" id="ARBA00022448"/>
    </source>
</evidence>
<dbReference type="Proteomes" id="UP000325255">
    <property type="component" value="Unassembled WGS sequence"/>
</dbReference>
<evidence type="ECO:0000256" key="5">
    <source>
        <dbReference type="ARBA" id="ARBA00023136"/>
    </source>
</evidence>
<dbReference type="GO" id="GO:0046933">
    <property type="term" value="F:proton-transporting ATP synthase activity, rotational mechanism"/>
    <property type="evidence" value="ECO:0007669"/>
    <property type="project" value="UniProtKB-UniRule"/>
</dbReference>
<organism evidence="10 11">
    <name type="scientific">Rhodovastum atsumiense</name>
    <dbReference type="NCBI Taxonomy" id="504468"/>
    <lineage>
        <taxon>Bacteria</taxon>
        <taxon>Pseudomonadati</taxon>
        <taxon>Pseudomonadota</taxon>
        <taxon>Alphaproteobacteria</taxon>
        <taxon>Acetobacterales</taxon>
        <taxon>Acetobacteraceae</taxon>
        <taxon>Rhodovastum</taxon>
    </lineage>
</organism>
<dbReference type="InterPro" id="IPR000711">
    <property type="entry name" value="ATPase_OSCP/dsu"/>
</dbReference>
<feature type="region of interest" description="Disordered" evidence="9">
    <location>
        <begin position="1"/>
        <end position="48"/>
    </location>
</feature>
<keyword evidence="7 8" id="KW-0066">ATP synthesis</keyword>
<keyword evidence="6 8" id="KW-0139">CF(1)</keyword>
<keyword evidence="5 8" id="KW-0472">Membrane</keyword>
<feature type="compositionally biased region" description="Basic residues" evidence="9">
    <location>
        <begin position="11"/>
        <end position="23"/>
    </location>
</feature>
<sequence>MNRIRAVLRGPKPHARRPARQAWRRAGECPRPRLRPQQTESAALASGGTTIPTGGLADRYATALYAYADEQHALDATIDQMEALGRLIDESSDLRTLLLSPLVDVNTAGRAVRAVLEEQGFGKIVQDFVGVVIANRRMNALRGIVTAFVALVAQKRGVVVAHVASAHPLTDVQEQQLRARLIEAGYGNVNIVRSVDPSLLGGLVLKVGARLYDTSLKSRLQRLQYAMKGAA</sequence>
<protein>
    <recommendedName>
        <fullName evidence="8">ATP synthase subunit delta</fullName>
    </recommendedName>
    <alternativeName>
        <fullName evidence="8">ATP synthase F(1) sector subunit delta</fullName>
    </alternativeName>
    <alternativeName>
        <fullName evidence="8">F-type ATPase subunit delta</fullName>
        <shortName evidence="8">F-ATPase subunit delta</shortName>
    </alternativeName>
</protein>
<keyword evidence="2 8" id="KW-0813">Transport</keyword>
<dbReference type="Gene3D" id="1.10.520.20">
    <property type="entry name" value="N-terminal domain of the delta subunit of the F1F0-ATP synthase"/>
    <property type="match status" value="1"/>
</dbReference>
<dbReference type="GO" id="GO:0005886">
    <property type="term" value="C:plasma membrane"/>
    <property type="evidence" value="ECO:0007669"/>
    <property type="project" value="UniProtKB-SubCell"/>
</dbReference>
<evidence type="ECO:0000256" key="8">
    <source>
        <dbReference type="HAMAP-Rule" id="MF_01416"/>
    </source>
</evidence>